<dbReference type="Pfam" id="PF00120">
    <property type="entry name" value="Gln-synt_C"/>
    <property type="match status" value="1"/>
</dbReference>
<evidence type="ECO:0000313" key="7">
    <source>
        <dbReference type="EMBL" id="MBC3440057.1"/>
    </source>
</evidence>
<gene>
    <name evidence="8" type="ORF">HU737_006925</name>
    <name evidence="7" type="ORF">HU737_05130</name>
</gene>
<comment type="caution">
    <text evidence="7">The sequence shown here is derived from an EMBL/GenBank/DDBJ whole genome shotgun (WGS) entry which is preliminary data.</text>
</comment>
<dbReference type="EMBL" id="JABWRE020000001">
    <property type="protein sequence ID" value="MBV4535702.1"/>
    <property type="molecule type" value="Genomic_DNA"/>
</dbReference>
<organism evidence="7">
    <name type="scientific">Pseudomonas urmiensis</name>
    <dbReference type="NCBI Taxonomy" id="2745493"/>
    <lineage>
        <taxon>Bacteria</taxon>
        <taxon>Pseudomonadati</taxon>
        <taxon>Pseudomonadota</taxon>
        <taxon>Gammaproteobacteria</taxon>
        <taxon>Pseudomonadales</taxon>
        <taxon>Pseudomonadaceae</taxon>
        <taxon>Pseudomonas</taxon>
    </lineage>
</organism>
<reference evidence="8" key="3">
    <citation type="submission" date="2021-06" db="EMBL/GenBank/DDBJ databases">
        <title>Updating the genus Pseudomonas: Description of 43 new species and partition of the Pseudomonas putida group.</title>
        <authorList>
            <person name="Girard L."/>
            <person name="Lood C."/>
            <person name="Vandamme P."/>
            <person name="Rokni-Zadeh H."/>
            <person name="Van Noort V."/>
            <person name="Hofte M."/>
            <person name="Lavigne R."/>
            <person name="De Mot R."/>
        </authorList>
    </citation>
    <scope>NUCLEOTIDE SEQUENCE</scope>
    <source>
        <strain evidence="8">SWRI10</strain>
    </source>
</reference>
<dbReference type="SUPFAM" id="SSF55931">
    <property type="entry name" value="Glutamine synthetase/guanido kinase"/>
    <property type="match status" value="1"/>
</dbReference>
<dbReference type="InterPro" id="IPR014746">
    <property type="entry name" value="Gln_synth/guanido_kin_cat_dom"/>
</dbReference>
<dbReference type="PROSITE" id="PS51987">
    <property type="entry name" value="GS_CATALYTIC"/>
    <property type="match status" value="1"/>
</dbReference>
<evidence type="ECO:0000313" key="8">
    <source>
        <dbReference type="EMBL" id="MBV4535702.1"/>
    </source>
</evidence>
<evidence type="ECO:0000256" key="3">
    <source>
        <dbReference type="ARBA" id="ARBA00022840"/>
    </source>
</evidence>
<dbReference type="PANTHER" id="PTHR43785">
    <property type="entry name" value="GAMMA-GLUTAMYLPUTRESCINE SYNTHETASE"/>
    <property type="match status" value="1"/>
</dbReference>
<reference evidence="7" key="2">
    <citation type="submission" date="2020-07" db="EMBL/GenBank/DDBJ databases">
        <authorList>
            <person name="Lood C."/>
            <person name="Girard L."/>
        </authorList>
    </citation>
    <scope>NUCLEOTIDE SEQUENCE</scope>
    <source>
        <strain evidence="7">SWRI10</strain>
    </source>
</reference>
<dbReference type="InterPro" id="IPR036651">
    <property type="entry name" value="Gln_synt_N_sf"/>
</dbReference>
<evidence type="ECO:0000256" key="5">
    <source>
        <dbReference type="RuleBase" id="RU000384"/>
    </source>
</evidence>
<evidence type="ECO:0000259" key="6">
    <source>
        <dbReference type="PROSITE" id="PS51987"/>
    </source>
</evidence>
<proteinExistence type="inferred from homology"/>
<dbReference type="Pfam" id="PF16952">
    <property type="entry name" value="Gln-synt_N_2"/>
    <property type="match status" value="1"/>
</dbReference>
<dbReference type="AlphaFoldDB" id="A0A923FVS6"/>
<keyword evidence="3" id="KW-0067">ATP-binding</keyword>
<dbReference type="PANTHER" id="PTHR43785:SF12">
    <property type="entry name" value="TYPE-1 GLUTAMINE SYNTHETASE 2"/>
    <property type="match status" value="1"/>
</dbReference>
<dbReference type="SMART" id="SM01230">
    <property type="entry name" value="Gln-synt_C"/>
    <property type="match status" value="1"/>
</dbReference>
<comment type="similarity">
    <text evidence="4 5">Belongs to the glutamine synthetase family.</text>
</comment>
<keyword evidence="2" id="KW-0547">Nucleotide-binding</keyword>
<dbReference type="EMBL" id="JABWRE010000002">
    <property type="protein sequence ID" value="MBC3440057.1"/>
    <property type="molecule type" value="Genomic_DNA"/>
</dbReference>
<dbReference type="GO" id="GO:0006542">
    <property type="term" value="P:glutamine biosynthetic process"/>
    <property type="evidence" value="ECO:0007669"/>
    <property type="project" value="InterPro"/>
</dbReference>
<dbReference type="GO" id="GO:0005524">
    <property type="term" value="F:ATP binding"/>
    <property type="evidence" value="ECO:0007669"/>
    <property type="project" value="UniProtKB-KW"/>
</dbReference>
<evidence type="ECO:0000256" key="4">
    <source>
        <dbReference type="PROSITE-ProRule" id="PRU01331"/>
    </source>
</evidence>
<protein>
    <submittedName>
        <fullName evidence="7">Glutamine synthetase</fullName>
    </submittedName>
</protein>
<keyword evidence="1" id="KW-0436">Ligase</keyword>
<dbReference type="RefSeq" id="WP_186553623.1">
    <property type="nucleotide sequence ID" value="NZ_JABWRE020000001.1"/>
</dbReference>
<reference evidence="7" key="1">
    <citation type="journal article" date="2020" name="Microorganisms">
        <title>Reliable Identification of Environmental Pseudomonas Isolates Using the rpoD Gene.</title>
        <authorList>
            <consortium name="The Broad Institute Genome Sequencing Platform"/>
            <person name="Girard L."/>
            <person name="Lood C."/>
            <person name="Rokni-Zadeh H."/>
            <person name="van Noort V."/>
            <person name="Lavigne R."/>
            <person name="De Mot R."/>
        </authorList>
    </citation>
    <scope>NUCLEOTIDE SEQUENCE</scope>
    <source>
        <strain evidence="7">SWRI10</strain>
    </source>
</reference>
<dbReference type="Proteomes" id="UP000599879">
    <property type="component" value="Unassembled WGS sequence"/>
</dbReference>
<dbReference type="Gene3D" id="3.30.590.10">
    <property type="entry name" value="Glutamine synthetase/guanido kinase, catalytic domain"/>
    <property type="match status" value="1"/>
</dbReference>
<dbReference type="InterPro" id="IPR008146">
    <property type="entry name" value="Gln_synth_cat_dom"/>
</dbReference>
<dbReference type="InterPro" id="IPR008147">
    <property type="entry name" value="Gln_synt_N"/>
</dbReference>
<sequence length="439" mass="48199">MQNKNISSNLAHFISHDYCGITRARSFPEHRLDPNLKKGLCWTPANLALNPFGQIVENEWGALGDLIMLPDASSEVSVSGSESVSPLRYFHADFLNMDGSPWEACPRQFLKRQLKKLELLGIKAIASFEHEFMLTDVATPAACFSLQAARSEEKLCNAITEALIEGKVDPEMCIPEYAARQYEVTCSPTEALQAADRAVNVREIVREICRRQGRSVSFSPILSLNPGTNGVHVHVSLWSMAGEPLTYDPNRPGQLSDLASQFTAGILEHMAALTALTAPSVVSYQRLRPDSWSAAYACIGQQNREASIRIAPITHLDGCDAAKQANIEYRAADALASPHLTLGAILAAGIDGINKKLAMPDLVAVNPSSIPEDQHHKYGMHPLPSSLSQALEALGNDEVMRSSMGEMLFDCYRAIKQSEITLMRDKKDNEIRDSYSAVY</sequence>
<evidence type="ECO:0000256" key="2">
    <source>
        <dbReference type="ARBA" id="ARBA00022741"/>
    </source>
</evidence>
<dbReference type="GO" id="GO:0004356">
    <property type="term" value="F:glutamine synthetase activity"/>
    <property type="evidence" value="ECO:0007669"/>
    <property type="project" value="InterPro"/>
</dbReference>
<name>A0A923FVS6_9PSED</name>
<accession>A0A923FVS6</accession>
<feature type="domain" description="GS catalytic" evidence="6">
    <location>
        <begin position="106"/>
        <end position="439"/>
    </location>
</feature>
<evidence type="ECO:0000256" key="1">
    <source>
        <dbReference type="ARBA" id="ARBA00022598"/>
    </source>
</evidence>
<dbReference type="Gene3D" id="3.10.20.70">
    <property type="entry name" value="Glutamine synthetase, N-terminal domain"/>
    <property type="match status" value="1"/>
</dbReference>